<dbReference type="Proteomes" id="UP000019277">
    <property type="component" value="Unassembled WGS sequence"/>
</dbReference>
<comment type="caution">
    <text evidence="3">The sequence shown here is derived from an EMBL/GenBank/DDBJ whole genome shotgun (WGS) entry which is preliminary data.</text>
</comment>
<evidence type="ECO:0000313" key="3">
    <source>
        <dbReference type="EMBL" id="EWC60629.1"/>
    </source>
</evidence>
<evidence type="ECO:0000256" key="2">
    <source>
        <dbReference type="SAM" id="SignalP"/>
    </source>
</evidence>
<keyword evidence="2" id="KW-0732">Signal</keyword>
<proteinExistence type="predicted"/>
<keyword evidence="4" id="KW-1185">Reference proteome</keyword>
<evidence type="ECO:0000313" key="4">
    <source>
        <dbReference type="Proteomes" id="UP000019277"/>
    </source>
</evidence>
<name>W7J3D1_9PSEU</name>
<sequence length="131" mass="13284">MVVGSLIAIPLTVGAAGMALADDYSASSATAGPNGTYADRVVSAVDDEGNAFYLRQQVATGPGGASSNTVAAYAGDDHPHHHNHHGNYNNDDDEDYDGDDQGAAFLWSSNVAGPNGASSAEIASSAGDWDN</sequence>
<reference evidence="3 4" key="1">
    <citation type="journal article" date="2014" name="Genome Announc.">
        <title>Draft Genome Sequence of the Antitrypanosomally Active Sponge-Associated Bacterium Actinokineospora sp. Strain EG49.</title>
        <authorList>
            <person name="Harjes J."/>
            <person name="Ryu T."/>
            <person name="Abdelmohsen U.R."/>
            <person name="Moitinho-Silva L."/>
            <person name="Horn H."/>
            <person name="Ravasi T."/>
            <person name="Hentschel U."/>
        </authorList>
    </citation>
    <scope>NUCLEOTIDE SEQUENCE [LARGE SCALE GENOMIC DNA]</scope>
    <source>
        <strain evidence="3 4">EG49</strain>
    </source>
</reference>
<feature type="compositionally biased region" description="Low complexity" evidence="1">
    <location>
        <begin position="117"/>
        <end position="131"/>
    </location>
</feature>
<gene>
    <name evidence="3" type="ORF">UO65_4053</name>
</gene>
<organism evidence="3 4">
    <name type="scientific">Actinokineospora spheciospongiae</name>
    <dbReference type="NCBI Taxonomy" id="909613"/>
    <lineage>
        <taxon>Bacteria</taxon>
        <taxon>Bacillati</taxon>
        <taxon>Actinomycetota</taxon>
        <taxon>Actinomycetes</taxon>
        <taxon>Pseudonocardiales</taxon>
        <taxon>Pseudonocardiaceae</taxon>
        <taxon>Actinokineospora</taxon>
    </lineage>
</organism>
<feature type="signal peptide" evidence="2">
    <location>
        <begin position="1"/>
        <end position="21"/>
    </location>
</feature>
<dbReference type="AlphaFoldDB" id="W7J3D1"/>
<accession>W7J3D1</accession>
<feature type="chain" id="PRO_5004893923" description="Secreted protein" evidence="2">
    <location>
        <begin position="22"/>
        <end position="131"/>
    </location>
</feature>
<feature type="region of interest" description="Disordered" evidence="1">
    <location>
        <begin position="59"/>
        <end position="131"/>
    </location>
</feature>
<dbReference type="EMBL" id="AYXG01000148">
    <property type="protein sequence ID" value="EWC60629.1"/>
    <property type="molecule type" value="Genomic_DNA"/>
</dbReference>
<evidence type="ECO:0000256" key="1">
    <source>
        <dbReference type="SAM" id="MobiDB-lite"/>
    </source>
</evidence>
<feature type="compositionally biased region" description="Acidic residues" evidence="1">
    <location>
        <begin position="90"/>
        <end position="100"/>
    </location>
</feature>
<protein>
    <recommendedName>
        <fullName evidence="5">Secreted protein</fullName>
    </recommendedName>
</protein>
<evidence type="ECO:0008006" key="5">
    <source>
        <dbReference type="Google" id="ProtNLM"/>
    </source>
</evidence>